<keyword evidence="3 7" id="KW-0808">Transferase</keyword>
<evidence type="ECO:0000256" key="7">
    <source>
        <dbReference type="HAMAP-Rule" id="MF_01147"/>
    </source>
</evidence>
<dbReference type="PROSITE" id="PS01311">
    <property type="entry name" value="LGT"/>
    <property type="match status" value="1"/>
</dbReference>
<comment type="catalytic activity">
    <reaction evidence="7">
        <text>L-cysteinyl-[prolipoprotein] + a 1,2-diacyl-sn-glycero-3-phospho-(1'-sn-glycerol) = an S-1,2-diacyl-sn-glyceryl-L-cysteinyl-[prolipoprotein] + sn-glycerol 1-phosphate + H(+)</text>
        <dbReference type="Rhea" id="RHEA:56712"/>
        <dbReference type="Rhea" id="RHEA-COMP:14679"/>
        <dbReference type="Rhea" id="RHEA-COMP:14680"/>
        <dbReference type="ChEBI" id="CHEBI:15378"/>
        <dbReference type="ChEBI" id="CHEBI:29950"/>
        <dbReference type="ChEBI" id="CHEBI:57685"/>
        <dbReference type="ChEBI" id="CHEBI:64716"/>
        <dbReference type="ChEBI" id="CHEBI:140658"/>
        <dbReference type="EC" id="2.5.1.145"/>
    </reaction>
</comment>
<feature type="transmembrane region" description="Helical" evidence="7">
    <location>
        <begin position="93"/>
        <end position="116"/>
    </location>
</feature>
<dbReference type="EC" id="2.5.1.145" evidence="7"/>
<dbReference type="GO" id="GO:0042158">
    <property type="term" value="P:lipoprotein biosynthetic process"/>
    <property type="evidence" value="ECO:0007669"/>
    <property type="project" value="UniProtKB-UniRule"/>
</dbReference>
<feature type="compositionally biased region" description="Acidic residues" evidence="8">
    <location>
        <begin position="328"/>
        <end position="337"/>
    </location>
</feature>
<dbReference type="RefSeq" id="WP_320756309.1">
    <property type="nucleotide sequence ID" value="NZ_JAWNGC010000002.1"/>
</dbReference>
<dbReference type="GO" id="GO:0008961">
    <property type="term" value="F:phosphatidylglycerol-prolipoprotein diacylglyceryl transferase activity"/>
    <property type="evidence" value="ECO:0007669"/>
    <property type="project" value="UniProtKB-UniRule"/>
</dbReference>
<feature type="binding site" evidence="7">
    <location>
        <position position="143"/>
    </location>
    <ligand>
        <name>a 1,2-diacyl-sn-glycero-3-phospho-(1'-sn-glycerol)</name>
        <dbReference type="ChEBI" id="CHEBI:64716"/>
    </ligand>
</feature>
<evidence type="ECO:0000256" key="2">
    <source>
        <dbReference type="ARBA" id="ARBA00022475"/>
    </source>
</evidence>
<keyword evidence="4 7" id="KW-0812">Transmembrane</keyword>
<feature type="compositionally biased region" description="Acidic residues" evidence="8">
    <location>
        <begin position="292"/>
        <end position="304"/>
    </location>
</feature>
<evidence type="ECO:0000256" key="4">
    <source>
        <dbReference type="ARBA" id="ARBA00022692"/>
    </source>
</evidence>
<evidence type="ECO:0000313" key="9">
    <source>
        <dbReference type="EMBL" id="MDY5154495.1"/>
    </source>
</evidence>
<evidence type="ECO:0000256" key="6">
    <source>
        <dbReference type="ARBA" id="ARBA00023136"/>
    </source>
</evidence>
<feature type="transmembrane region" description="Helical" evidence="7">
    <location>
        <begin position="53"/>
        <end position="73"/>
    </location>
</feature>
<feature type="transmembrane region" description="Helical" evidence="7">
    <location>
        <begin position="23"/>
        <end position="41"/>
    </location>
</feature>
<name>A0AAW9HVQ5_9ACTO</name>
<dbReference type="PANTHER" id="PTHR30589">
    <property type="entry name" value="PROLIPOPROTEIN DIACYLGLYCERYL TRANSFERASE"/>
    <property type="match status" value="1"/>
</dbReference>
<evidence type="ECO:0000256" key="3">
    <source>
        <dbReference type="ARBA" id="ARBA00022679"/>
    </source>
</evidence>
<feature type="transmembrane region" description="Helical" evidence="7">
    <location>
        <begin position="207"/>
        <end position="227"/>
    </location>
</feature>
<sequence length="364" mass="39345">MSIPSPSSNEIHLFTIGSWNLTVAYYGICIAIGILVAFYIVKRRYIAKGGNEDIILSIACWAVVFGIIGGRLYHVITDYQLYFGPGKDPWQALNIRGGGLGIFGAVALGGVGALIAARRNGVRLMPVGDALAPGLLCAQAIGRLGNYFNQELFGAPTTLPWGLEIDSAHLPTGYMPGTLFHPTFLYELLWCLGAALVLVLAQKPLKLYGGQLFATYVALYSLGRVWIENLRIDQAHIIAGLRLNVWTTLILLFGAVSFFLYLRKRYMEDPSVDNVYMDGCEPVAESGKDSGEELSSEFVEDSGDDANVASGSESVPSSSSPEDKDSTTTDDETDEHPDLEAATQGDTPKTLDENDASSSSKKEN</sequence>
<dbReference type="NCBIfam" id="TIGR00544">
    <property type="entry name" value="lgt"/>
    <property type="match status" value="1"/>
</dbReference>
<comment type="function">
    <text evidence="7">Catalyzes the transfer of the diacylglyceryl group from phosphatidylglycerol to the sulfhydryl group of the N-terminal cysteine of a prolipoprotein, the first step in the formation of mature lipoproteins.</text>
</comment>
<evidence type="ECO:0000256" key="1">
    <source>
        <dbReference type="ARBA" id="ARBA00007150"/>
    </source>
</evidence>
<feature type="transmembrane region" description="Helical" evidence="7">
    <location>
        <begin position="184"/>
        <end position="201"/>
    </location>
</feature>
<gene>
    <name evidence="7 9" type="primary">lgt</name>
    <name evidence="9" type="ORF">R6G80_01980</name>
</gene>
<keyword evidence="6 7" id="KW-0472">Membrane</keyword>
<reference evidence="9" key="1">
    <citation type="submission" date="2023-10" db="EMBL/GenBank/DDBJ databases">
        <title>Whole Genome based description of the genera Actinobaculum and Actinotignum reveals a complex phylogenetic relationship within the species included in the genus Actinotignum.</title>
        <authorList>
            <person name="Jensen C.S."/>
            <person name="Dargis R."/>
            <person name="Kemp M."/>
            <person name="Christensen J.J."/>
        </authorList>
    </citation>
    <scope>NUCLEOTIDE SEQUENCE</scope>
    <source>
        <strain evidence="9">SLA_B511</strain>
    </source>
</reference>
<evidence type="ECO:0000313" key="10">
    <source>
        <dbReference type="Proteomes" id="UP001281731"/>
    </source>
</evidence>
<feature type="transmembrane region" description="Helical" evidence="7">
    <location>
        <begin position="239"/>
        <end position="262"/>
    </location>
</feature>
<feature type="region of interest" description="Disordered" evidence="8">
    <location>
        <begin position="283"/>
        <end position="364"/>
    </location>
</feature>
<comment type="subcellular location">
    <subcellularLocation>
        <location evidence="7">Cell membrane</location>
        <topology evidence="7">Multi-pass membrane protein</topology>
    </subcellularLocation>
</comment>
<comment type="similarity">
    <text evidence="1 7">Belongs to the Lgt family.</text>
</comment>
<accession>A0AAW9HVQ5</accession>
<dbReference type="PANTHER" id="PTHR30589:SF0">
    <property type="entry name" value="PHOSPHATIDYLGLYCEROL--PROLIPOPROTEIN DIACYLGLYCERYL TRANSFERASE"/>
    <property type="match status" value="1"/>
</dbReference>
<keyword evidence="2 7" id="KW-1003">Cell membrane</keyword>
<dbReference type="EMBL" id="JAWNGC010000002">
    <property type="protein sequence ID" value="MDY5154495.1"/>
    <property type="molecule type" value="Genomic_DNA"/>
</dbReference>
<dbReference type="InterPro" id="IPR001640">
    <property type="entry name" value="Lgt"/>
</dbReference>
<evidence type="ECO:0000256" key="5">
    <source>
        <dbReference type="ARBA" id="ARBA00022989"/>
    </source>
</evidence>
<dbReference type="Pfam" id="PF01790">
    <property type="entry name" value="LGT"/>
    <property type="match status" value="1"/>
</dbReference>
<dbReference type="AlphaFoldDB" id="A0AAW9HVQ5"/>
<feature type="compositionally biased region" description="Low complexity" evidence="8">
    <location>
        <begin position="310"/>
        <end position="320"/>
    </location>
</feature>
<dbReference type="HAMAP" id="MF_01147">
    <property type="entry name" value="Lgt"/>
    <property type="match status" value="1"/>
</dbReference>
<organism evidence="9 10">
    <name type="scientific">Actinotignum urinale</name>
    <dbReference type="NCBI Taxonomy" id="190146"/>
    <lineage>
        <taxon>Bacteria</taxon>
        <taxon>Bacillati</taxon>
        <taxon>Actinomycetota</taxon>
        <taxon>Actinomycetes</taxon>
        <taxon>Actinomycetales</taxon>
        <taxon>Actinomycetaceae</taxon>
        <taxon>Actinotignum</taxon>
    </lineage>
</organism>
<proteinExistence type="inferred from homology"/>
<comment type="caution">
    <text evidence="9">The sequence shown here is derived from an EMBL/GenBank/DDBJ whole genome shotgun (WGS) entry which is preliminary data.</text>
</comment>
<dbReference type="GO" id="GO:0005886">
    <property type="term" value="C:plasma membrane"/>
    <property type="evidence" value="ECO:0007669"/>
    <property type="project" value="UniProtKB-SubCell"/>
</dbReference>
<comment type="pathway">
    <text evidence="7">Protein modification; lipoprotein biosynthesis (diacylglyceryl transfer).</text>
</comment>
<dbReference type="Proteomes" id="UP001281731">
    <property type="component" value="Unassembled WGS sequence"/>
</dbReference>
<evidence type="ECO:0000256" key="8">
    <source>
        <dbReference type="SAM" id="MobiDB-lite"/>
    </source>
</evidence>
<keyword evidence="5 7" id="KW-1133">Transmembrane helix</keyword>
<protein>
    <recommendedName>
        <fullName evidence="7">Phosphatidylglycerol--prolipoprotein diacylglyceryl transferase</fullName>
        <ecNumber evidence="7">2.5.1.145</ecNumber>
    </recommendedName>
</protein>